<keyword evidence="2" id="KW-1185">Reference proteome</keyword>
<accession>A0A2I2L3G4</accession>
<evidence type="ECO:0000313" key="1">
    <source>
        <dbReference type="EMBL" id="SNW62085.1"/>
    </source>
</evidence>
<dbReference type="EMBL" id="LT906555">
    <property type="protein sequence ID" value="SNW62085.1"/>
    <property type="molecule type" value="Genomic_DNA"/>
</dbReference>
<sequence>MYHNNNNNNNNNNNEDLEMNERQLKRKLTTNKSFLSSLLSLLDRQKNRKGGSLLHLLSLVLDLAIPFGIELAKQETRDLENEVYALPEEKREQLLNDISVICDKYDMCRDGLLELKDKSFSHVDDIVDVIDKKLDEIMLHPNSSVVSKISERYEENSKEYHG</sequence>
<gene>
    <name evidence="1" type="ORF">ORPV_181</name>
</gene>
<dbReference type="GeneID" id="35381941"/>
<dbReference type="KEGG" id="vg:35381941"/>
<organism evidence="1">
    <name type="scientific">Orpheovirus IHUMI-LCC2</name>
    <dbReference type="NCBI Taxonomy" id="2023057"/>
    <lineage>
        <taxon>Viruses</taxon>
        <taxon>Varidnaviria</taxon>
        <taxon>Bamfordvirae</taxon>
        <taxon>Nucleocytoviricota</taxon>
        <taxon>Megaviricetes</taxon>
        <taxon>Pimascovirales</taxon>
        <taxon>Ocovirineae</taxon>
        <taxon>Orpheoviridae</taxon>
        <taxon>Alphaorpheovirus</taxon>
        <taxon>Alphaorpheovirus massiliense</taxon>
    </lineage>
</organism>
<reference evidence="1" key="1">
    <citation type="submission" date="2017-08" db="EMBL/GenBank/DDBJ databases">
        <authorList>
            <consortium name="Urmite Genomes"/>
        </authorList>
    </citation>
    <scope>NUCLEOTIDE SEQUENCE [LARGE SCALE GENOMIC DNA]</scope>
    <source>
        <strain evidence="1">IHUMI-LCC2</strain>
    </source>
</reference>
<proteinExistence type="predicted"/>
<evidence type="ECO:0000313" key="2">
    <source>
        <dbReference type="Proteomes" id="UP000236316"/>
    </source>
</evidence>
<dbReference type="Proteomes" id="UP000236316">
    <property type="component" value="Segment"/>
</dbReference>
<protein>
    <submittedName>
        <fullName evidence="1">Uncharacterized protein</fullName>
    </submittedName>
</protein>
<name>A0A2I2L3G4_9VIRU</name>
<dbReference type="RefSeq" id="YP_009448387.1">
    <property type="nucleotide sequence ID" value="NC_036594.1"/>
</dbReference>